<dbReference type="Proteomes" id="UP000265427">
    <property type="component" value="Unassembled WGS sequence"/>
</dbReference>
<dbReference type="InterPro" id="IPR041569">
    <property type="entry name" value="AAA_lid_3"/>
</dbReference>
<dbReference type="EMBL" id="QUSZ01003439">
    <property type="protein sequence ID" value="RHY18439.1"/>
    <property type="molecule type" value="Genomic_DNA"/>
</dbReference>
<dbReference type="Pfam" id="PF17862">
    <property type="entry name" value="AAA_lid_3"/>
    <property type="match status" value="1"/>
</dbReference>
<sequence length="73" mass="7981">MGSRMASQSQMPWDDDVDMDDLVADTDGLSAAEVVSVTRMAGLLALASDSEANVSMDHLRQALITTLERYHMH</sequence>
<dbReference type="AlphaFoldDB" id="A0A397BCW2"/>
<protein>
    <recommendedName>
        <fullName evidence="1">AAA ATPase AAA+ lid domain-containing protein</fullName>
    </recommendedName>
</protein>
<accession>A0A397BCW2</accession>
<name>A0A397BCW2_APHAT</name>
<reference evidence="2 3" key="1">
    <citation type="submission" date="2018-08" db="EMBL/GenBank/DDBJ databases">
        <title>Aphanomyces genome sequencing and annotation.</title>
        <authorList>
            <person name="Minardi D."/>
            <person name="Oidtmann B."/>
            <person name="Van Der Giezen M."/>
            <person name="Studholme D.J."/>
        </authorList>
    </citation>
    <scope>NUCLEOTIDE SEQUENCE [LARGE SCALE GENOMIC DNA]</scope>
    <source>
        <strain evidence="2 3">Kv</strain>
    </source>
</reference>
<evidence type="ECO:0000259" key="1">
    <source>
        <dbReference type="Pfam" id="PF17862"/>
    </source>
</evidence>
<feature type="domain" description="AAA ATPase AAA+ lid" evidence="1">
    <location>
        <begin position="16"/>
        <end position="60"/>
    </location>
</feature>
<evidence type="ECO:0000313" key="3">
    <source>
        <dbReference type="Proteomes" id="UP000265427"/>
    </source>
</evidence>
<dbReference type="Gene3D" id="1.10.8.60">
    <property type="match status" value="1"/>
</dbReference>
<comment type="caution">
    <text evidence="2">The sequence shown here is derived from an EMBL/GenBank/DDBJ whole genome shotgun (WGS) entry which is preliminary data.</text>
</comment>
<dbReference type="VEuPathDB" id="FungiDB:H257_08408"/>
<gene>
    <name evidence="2" type="ORF">DYB36_011947</name>
</gene>
<organism evidence="2 3">
    <name type="scientific">Aphanomyces astaci</name>
    <name type="common">Crayfish plague agent</name>
    <dbReference type="NCBI Taxonomy" id="112090"/>
    <lineage>
        <taxon>Eukaryota</taxon>
        <taxon>Sar</taxon>
        <taxon>Stramenopiles</taxon>
        <taxon>Oomycota</taxon>
        <taxon>Saprolegniomycetes</taxon>
        <taxon>Saprolegniales</taxon>
        <taxon>Verrucalvaceae</taxon>
        <taxon>Aphanomyces</taxon>
    </lineage>
</organism>
<proteinExistence type="predicted"/>
<evidence type="ECO:0000313" key="2">
    <source>
        <dbReference type="EMBL" id="RHY18439.1"/>
    </source>
</evidence>